<name>A0A265NDN0_9BACI</name>
<dbReference type="RefSeq" id="WP_094884921.1">
    <property type="nucleotide sequence ID" value="NZ_NPMS01000002.1"/>
</dbReference>
<dbReference type="AlphaFoldDB" id="A0A265NDN0"/>
<feature type="domain" description="DUF4062" evidence="1">
    <location>
        <begin position="6"/>
        <end position="88"/>
    </location>
</feature>
<gene>
    <name evidence="2" type="ORF">CIL03_06745</name>
</gene>
<comment type="caution">
    <text evidence="2">The sequence shown here is derived from an EMBL/GenBank/DDBJ whole genome shotgun (WGS) entry which is preliminary data.</text>
</comment>
<keyword evidence="3" id="KW-1185">Reference proteome</keyword>
<dbReference type="Pfam" id="PF13271">
    <property type="entry name" value="DUF4062"/>
    <property type="match status" value="1"/>
</dbReference>
<organism evidence="2 3">
    <name type="scientific">Virgibacillus indicus</name>
    <dbReference type="NCBI Taxonomy" id="2024554"/>
    <lineage>
        <taxon>Bacteria</taxon>
        <taxon>Bacillati</taxon>
        <taxon>Bacillota</taxon>
        <taxon>Bacilli</taxon>
        <taxon>Bacillales</taxon>
        <taxon>Bacillaceae</taxon>
        <taxon>Virgibacillus</taxon>
    </lineage>
</organism>
<evidence type="ECO:0000313" key="3">
    <source>
        <dbReference type="Proteomes" id="UP000216498"/>
    </source>
</evidence>
<protein>
    <recommendedName>
        <fullName evidence="1">DUF4062 domain-containing protein</fullName>
    </recommendedName>
</protein>
<dbReference type="EMBL" id="NPMS01000002">
    <property type="protein sequence ID" value="OZU89406.1"/>
    <property type="molecule type" value="Genomic_DNA"/>
</dbReference>
<accession>A0A265NDN0</accession>
<dbReference type="Proteomes" id="UP000216498">
    <property type="component" value="Unassembled WGS sequence"/>
</dbReference>
<reference evidence="2 3" key="1">
    <citation type="submission" date="2017-08" db="EMBL/GenBank/DDBJ databases">
        <title>Virgibacillus indicus sp. nov. and Virgibacillus profoundi sp. nov, two moderately halophilic bacteria isolated from marine sediment by using the Microfluidic Streak Plate.</title>
        <authorList>
            <person name="Xu B."/>
            <person name="Hu B."/>
            <person name="Wang J."/>
            <person name="Zhu Y."/>
            <person name="Huang L."/>
            <person name="Du W."/>
            <person name="Huang Y."/>
        </authorList>
    </citation>
    <scope>NUCLEOTIDE SEQUENCE [LARGE SCALE GENOMIC DNA]</scope>
    <source>
        <strain evidence="2 3">IO3-P2-C2</strain>
    </source>
</reference>
<dbReference type="OrthoDB" id="72299at2"/>
<sequence length="348" mass="40961">MNKKLQVFVSSTYQDLQEERQKAVEGILRAGHIPAGMELFIPANKSQWSIIEKWIEESDVLMLILGGRYGTIEPESGKSYTHLEYEFALANNVPVFAVVLNDQYLATKKSSNINLKVNEYETEKPNIDKYQAFKELVTSNLVSFVQDINQIPNEITLALQEFIKNDESEYHFKGWIRGDEAIYDKMVQKDENNKLFEFDEKLLAKVNDTLENEHFIDTIEYISTYCSYELESTKMIHEFIYEYSKPSNRFFNKDLDELFKSLLSKLDKYLGHLATHFFPKKNRQYLYPELNIDFQWVDDKGRETYDRQYRMLSEISGETIDEIRSFIFDSRVSLYSPKENGNEKSEIK</sequence>
<dbReference type="InterPro" id="IPR025139">
    <property type="entry name" value="DUF4062"/>
</dbReference>
<evidence type="ECO:0000259" key="1">
    <source>
        <dbReference type="Pfam" id="PF13271"/>
    </source>
</evidence>
<evidence type="ECO:0000313" key="2">
    <source>
        <dbReference type="EMBL" id="OZU89406.1"/>
    </source>
</evidence>
<proteinExistence type="predicted"/>